<evidence type="ECO:0000256" key="3">
    <source>
        <dbReference type="ARBA" id="ARBA00022833"/>
    </source>
</evidence>
<feature type="domain" description="LIM zinc-binding" evidence="7">
    <location>
        <begin position="603"/>
        <end position="662"/>
    </location>
</feature>
<dbReference type="InterPro" id="IPR011993">
    <property type="entry name" value="PH-like_dom_sf"/>
</dbReference>
<dbReference type="Gene3D" id="2.30.29.30">
    <property type="entry name" value="Pleckstrin-homology domain (PH domain)/Phosphotyrosine-binding domain (PTB)"/>
    <property type="match status" value="1"/>
</dbReference>
<evidence type="ECO:0000256" key="5">
    <source>
        <dbReference type="PROSITE-ProRule" id="PRU00125"/>
    </source>
</evidence>
<feature type="compositionally biased region" description="Polar residues" evidence="6">
    <location>
        <begin position="211"/>
        <end position="224"/>
    </location>
</feature>
<evidence type="ECO:0000256" key="1">
    <source>
        <dbReference type="ARBA" id="ARBA00022723"/>
    </source>
</evidence>
<reference evidence="8 9" key="1">
    <citation type="submission" date="2024-03" db="EMBL/GenBank/DDBJ databases">
        <title>Complete genome sequence of the green alga Chloropicon roscoffensis RCC1871.</title>
        <authorList>
            <person name="Lemieux C."/>
            <person name="Pombert J.-F."/>
            <person name="Otis C."/>
            <person name="Turmel M."/>
        </authorList>
    </citation>
    <scope>NUCLEOTIDE SEQUENCE [LARGE SCALE GENOMIC DNA]</scope>
    <source>
        <strain evidence="8 9">RCC1871</strain>
    </source>
</reference>
<dbReference type="Proteomes" id="UP001472866">
    <property type="component" value="Chromosome 05"/>
</dbReference>
<evidence type="ECO:0000256" key="6">
    <source>
        <dbReference type="SAM" id="MobiDB-lite"/>
    </source>
</evidence>
<dbReference type="SUPFAM" id="SSF50729">
    <property type="entry name" value="PH domain-like"/>
    <property type="match status" value="1"/>
</dbReference>
<dbReference type="SUPFAM" id="SSF57716">
    <property type="entry name" value="Glucocorticoid receptor-like (DNA-binding domain)"/>
    <property type="match status" value="4"/>
</dbReference>
<dbReference type="InterPro" id="IPR001781">
    <property type="entry name" value="Znf_LIM"/>
</dbReference>
<dbReference type="CDD" id="cd08368">
    <property type="entry name" value="LIM"/>
    <property type="match status" value="5"/>
</dbReference>
<evidence type="ECO:0000259" key="7">
    <source>
        <dbReference type="PROSITE" id="PS50023"/>
    </source>
</evidence>
<dbReference type="GO" id="GO:0046872">
    <property type="term" value="F:metal ion binding"/>
    <property type="evidence" value="ECO:0007669"/>
    <property type="project" value="UniProtKB-KW"/>
</dbReference>
<proteinExistence type="predicted"/>
<dbReference type="PROSITE" id="PS00478">
    <property type="entry name" value="LIM_DOMAIN_1"/>
    <property type="match status" value="3"/>
</dbReference>
<evidence type="ECO:0000313" key="9">
    <source>
        <dbReference type="Proteomes" id="UP001472866"/>
    </source>
</evidence>
<sequence>MSALVMEGWLWKKKASTAGSLFKSVTRRYCTLDAKATMECYDDQGGELLTRVKIASAKSSGKWLYISGYNEVKLKQCRLRFQGDFENDTADWADKVLQVVGTNAEQPGRSRGETDGFFFEAGEKRDSAISVQKQTDAFGRLTTEEDAGGVDSFLTGDNDEEQKDKDAGVKEEEQQVKDEAREHPHSDSNSAVKTSGTDAGQESQAKVEATEASQANVTEDQGSVSKPEEAKPAEEGSGAQEEGASDPKPEPDDEAGKAAEVKESKTASSLWGKVAQSTNASPAAAEASAQGGTGAAITAAGRWQIGAEKAVPKKKGPKKLYGADLLKHLALQSVHDMRVSKEAAEMERWKAKCELGDEMNPSKTEIFCIRCDERVTGTYVNLNGKTYHKDCFTCVFCECSVSGGAYEVNGMLYCEQHRMQVKPNCHRCKLDIEGKYIVGPGRSLYHADCFSCKGCSRKIRTYCEHENEIYCVSCYSASFASKCTACGENLKDRIRTLQGSEEAAGMKWHETCFKCSTCSKRLHQKVFFQEKKLFCEYCMKKSNLPSCKKCRMPIEGACVNALDASWHPKCFLCTECKDPLKGFISKEGKPYCKGCFDNKFSKMCDLCHKPIKGPFLNALGKTFHDTCFVCCNCNKKIEGAFMKSPDDLPCCSKDCLGEYYKNVILPKKKAAAGA</sequence>
<feature type="compositionally biased region" description="Basic and acidic residues" evidence="6">
    <location>
        <begin position="162"/>
        <end position="186"/>
    </location>
</feature>
<feature type="domain" description="LIM zinc-binding" evidence="7">
    <location>
        <begin position="366"/>
        <end position="424"/>
    </location>
</feature>
<name>A0AAX4P950_9CHLO</name>
<feature type="domain" description="LIM zinc-binding" evidence="7">
    <location>
        <begin position="481"/>
        <end position="544"/>
    </location>
</feature>
<keyword evidence="3 5" id="KW-0862">Zinc</keyword>
<keyword evidence="9" id="KW-1185">Reference proteome</keyword>
<dbReference type="SMART" id="SM00132">
    <property type="entry name" value="LIM"/>
    <property type="match status" value="5"/>
</dbReference>
<feature type="domain" description="LIM zinc-binding" evidence="7">
    <location>
        <begin position="545"/>
        <end position="602"/>
    </location>
</feature>
<evidence type="ECO:0000256" key="2">
    <source>
        <dbReference type="ARBA" id="ARBA00022737"/>
    </source>
</evidence>
<feature type="region of interest" description="Disordered" evidence="6">
    <location>
        <begin position="139"/>
        <end position="274"/>
    </location>
</feature>
<dbReference type="AlphaFoldDB" id="A0AAX4P950"/>
<keyword evidence="4 5" id="KW-0440">LIM domain</keyword>
<evidence type="ECO:0000256" key="4">
    <source>
        <dbReference type="ARBA" id="ARBA00023038"/>
    </source>
</evidence>
<dbReference type="Pfam" id="PF00412">
    <property type="entry name" value="LIM"/>
    <property type="match status" value="5"/>
</dbReference>
<keyword evidence="1 5" id="KW-0479">Metal-binding</keyword>
<accession>A0AAX4P950</accession>
<dbReference type="PROSITE" id="PS50023">
    <property type="entry name" value="LIM_DOMAIN_2"/>
    <property type="match status" value="4"/>
</dbReference>
<evidence type="ECO:0000313" key="8">
    <source>
        <dbReference type="EMBL" id="WZN62090.1"/>
    </source>
</evidence>
<dbReference type="PANTHER" id="PTHR24205">
    <property type="entry name" value="FOUR AND A HALF LIM DOMAINS PROTEIN"/>
    <property type="match status" value="1"/>
</dbReference>
<dbReference type="PANTHER" id="PTHR24205:SF16">
    <property type="entry name" value="GH01042P-RELATED"/>
    <property type="match status" value="1"/>
</dbReference>
<feature type="compositionally biased region" description="Polar residues" evidence="6">
    <location>
        <begin position="187"/>
        <end position="204"/>
    </location>
</feature>
<feature type="compositionally biased region" description="Basic and acidic residues" evidence="6">
    <location>
        <begin position="245"/>
        <end position="265"/>
    </location>
</feature>
<dbReference type="Gene3D" id="2.10.110.10">
    <property type="entry name" value="Cysteine Rich Protein"/>
    <property type="match status" value="5"/>
</dbReference>
<keyword evidence="2" id="KW-0677">Repeat</keyword>
<protein>
    <submittedName>
        <fullName evidence="8">LIM domain-containing protein</fullName>
    </submittedName>
</protein>
<dbReference type="EMBL" id="CP151505">
    <property type="protein sequence ID" value="WZN62090.1"/>
    <property type="molecule type" value="Genomic_DNA"/>
</dbReference>
<organism evidence="8 9">
    <name type="scientific">Chloropicon roscoffensis</name>
    <dbReference type="NCBI Taxonomy" id="1461544"/>
    <lineage>
        <taxon>Eukaryota</taxon>
        <taxon>Viridiplantae</taxon>
        <taxon>Chlorophyta</taxon>
        <taxon>Chloropicophyceae</taxon>
        <taxon>Chloropicales</taxon>
        <taxon>Chloropicaceae</taxon>
        <taxon>Chloropicon</taxon>
    </lineage>
</organism>
<gene>
    <name evidence="8" type="ORF">HKI87_05g36260</name>
</gene>